<sequence length="255" mass="26568">MPRLDIAGHVRDIDLVVFDKDGTLINFDHLWAGKMIAAIAATLDEASVGAARDADLEADLYRTLGADPISRRVVPESPLAVASIPALTIVCAAVLYRHGLPWHEAETIAGRAFRPVFQAPPTTTEIRPVGDVAGLMRGLAAAGARLSILTTDDRLGTVATLPILGVERLIDAMVCGDDPIPAKPEPDGLLHLAALAGVEPSRVLMVGDSAGDMVTARRAGAALAVGVLSGTSRADHFAGHADVIVPDIHAIRLAS</sequence>
<dbReference type="EMBL" id="LJYW01000001">
    <property type="protein sequence ID" value="KPL53853.1"/>
    <property type="molecule type" value="Genomic_DNA"/>
</dbReference>
<evidence type="ECO:0000313" key="2">
    <source>
        <dbReference type="Proteomes" id="UP000048984"/>
    </source>
</evidence>
<dbReference type="RefSeq" id="WP_054360017.1">
    <property type="nucleotide sequence ID" value="NZ_LJYW01000001.1"/>
</dbReference>
<protein>
    <recommendedName>
        <fullName evidence="3">HAD family hydrolase</fullName>
    </recommendedName>
</protein>
<gene>
    <name evidence="1" type="ORF">ABB55_17920</name>
</gene>
<dbReference type="Pfam" id="PF00702">
    <property type="entry name" value="Hydrolase"/>
    <property type="match status" value="1"/>
</dbReference>
<name>A0A0P6VRP0_9HYPH</name>
<dbReference type="InterPro" id="IPR050155">
    <property type="entry name" value="HAD-like_hydrolase_sf"/>
</dbReference>
<dbReference type="NCBIfam" id="TIGR01549">
    <property type="entry name" value="HAD-SF-IA-v1"/>
    <property type="match status" value="1"/>
</dbReference>
<dbReference type="SFLD" id="SFLDG01129">
    <property type="entry name" value="C1.5:_HAD__Beta-PGM__Phosphata"/>
    <property type="match status" value="1"/>
</dbReference>
<evidence type="ECO:0008006" key="3">
    <source>
        <dbReference type="Google" id="ProtNLM"/>
    </source>
</evidence>
<dbReference type="GO" id="GO:0008967">
    <property type="term" value="F:phosphoglycolate phosphatase activity"/>
    <property type="evidence" value="ECO:0007669"/>
    <property type="project" value="TreeGrafter"/>
</dbReference>
<dbReference type="GO" id="GO:0006281">
    <property type="term" value="P:DNA repair"/>
    <property type="evidence" value="ECO:0007669"/>
    <property type="project" value="TreeGrafter"/>
</dbReference>
<dbReference type="PANTHER" id="PTHR43434:SF22">
    <property type="entry name" value="PHOSPHOGLYCOLATE PHOSPHATASE"/>
    <property type="match status" value="1"/>
</dbReference>
<dbReference type="InterPro" id="IPR006439">
    <property type="entry name" value="HAD-SF_hydro_IA"/>
</dbReference>
<dbReference type="InterPro" id="IPR023214">
    <property type="entry name" value="HAD_sf"/>
</dbReference>
<dbReference type="InterPro" id="IPR036412">
    <property type="entry name" value="HAD-like_sf"/>
</dbReference>
<dbReference type="PANTHER" id="PTHR43434">
    <property type="entry name" value="PHOSPHOGLYCOLATE PHOSPHATASE"/>
    <property type="match status" value="1"/>
</dbReference>
<reference evidence="1 2" key="1">
    <citation type="submission" date="2015-09" db="EMBL/GenBank/DDBJ databases">
        <authorList>
            <person name="Jackson K.R."/>
            <person name="Lunt B.L."/>
            <person name="Fisher J.N.B."/>
            <person name="Gardner A.V."/>
            <person name="Bailey M.E."/>
            <person name="Deus L.M."/>
            <person name="Earl A.S."/>
            <person name="Gibby P.D."/>
            <person name="Hartmann K.A."/>
            <person name="Liu J.E."/>
            <person name="Manci A.M."/>
            <person name="Nielsen D.A."/>
            <person name="Solomon M.B."/>
            <person name="Breakwell D.P."/>
            <person name="Burnett S.H."/>
            <person name="Grose J.H."/>
        </authorList>
    </citation>
    <scope>NUCLEOTIDE SEQUENCE [LARGE SCALE GENOMIC DNA]</scope>
    <source>
        <strain evidence="1 2">16</strain>
    </source>
</reference>
<organism evidence="1 2">
    <name type="scientific">Prosthecodimorpha hirschii</name>
    <dbReference type="NCBI Taxonomy" id="665126"/>
    <lineage>
        <taxon>Bacteria</taxon>
        <taxon>Pseudomonadati</taxon>
        <taxon>Pseudomonadota</taxon>
        <taxon>Alphaproteobacteria</taxon>
        <taxon>Hyphomicrobiales</taxon>
        <taxon>Ancalomicrobiaceae</taxon>
        <taxon>Prosthecodimorpha</taxon>
    </lineage>
</organism>
<dbReference type="AlphaFoldDB" id="A0A0P6VRP0"/>
<accession>A0A0P6VRP0</accession>
<dbReference type="Gene3D" id="3.40.50.1000">
    <property type="entry name" value="HAD superfamily/HAD-like"/>
    <property type="match status" value="1"/>
</dbReference>
<comment type="caution">
    <text evidence="1">The sequence shown here is derived from an EMBL/GenBank/DDBJ whole genome shotgun (WGS) entry which is preliminary data.</text>
</comment>
<proteinExistence type="predicted"/>
<dbReference type="Proteomes" id="UP000048984">
    <property type="component" value="Unassembled WGS sequence"/>
</dbReference>
<dbReference type="SFLD" id="SFLDS00003">
    <property type="entry name" value="Haloacid_Dehalogenase"/>
    <property type="match status" value="1"/>
</dbReference>
<keyword evidence="2" id="KW-1185">Reference proteome</keyword>
<evidence type="ECO:0000313" key="1">
    <source>
        <dbReference type="EMBL" id="KPL53853.1"/>
    </source>
</evidence>
<dbReference type="STRING" id="665126.ABB55_17920"/>
<dbReference type="SUPFAM" id="SSF56784">
    <property type="entry name" value="HAD-like"/>
    <property type="match status" value="1"/>
</dbReference>
<reference evidence="1 2" key="2">
    <citation type="submission" date="2015-10" db="EMBL/GenBank/DDBJ databases">
        <title>Draft Genome Sequence of Prosthecomicrobium hirschii ATCC 27832.</title>
        <authorList>
            <person name="Daniel J."/>
            <person name="Givan S.A."/>
            <person name="Brun Y.V."/>
            <person name="Brown P.J."/>
        </authorList>
    </citation>
    <scope>NUCLEOTIDE SEQUENCE [LARGE SCALE GENOMIC DNA]</scope>
    <source>
        <strain evidence="1 2">16</strain>
    </source>
</reference>